<comment type="similarity">
    <text evidence="1">Belongs to the TTC38 family.</text>
</comment>
<evidence type="ECO:0000256" key="3">
    <source>
        <dbReference type="ARBA" id="ARBA00022737"/>
    </source>
</evidence>
<dbReference type="AlphaFoldDB" id="A0A1T4T089"/>
<dbReference type="PANTHER" id="PTHR16263">
    <property type="entry name" value="TETRATRICOPEPTIDE REPEAT PROTEIN 38"/>
    <property type="match status" value="1"/>
</dbReference>
<dbReference type="Gene3D" id="1.25.40.10">
    <property type="entry name" value="Tetratricopeptide repeat domain"/>
    <property type="match status" value="1"/>
</dbReference>
<dbReference type="InterPro" id="IPR033891">
    <property type="entry name" value="TTC38"/>
</dbReference>
<dbReference type="SUPFAM" id="SSF48452">
    <property type="entry name" value="TPR-like"/>
    <property type="match status" value="1"/>
</dbReference>
<proteinExistence type="inferred from homology"/>
<keyword evidence="3" id="KW-0677">Repeat</keyword>
<name>A0A1T4T089_9HYPH</name>
<sequence>MRKDLHGLAISTDSTEAADAFDRATMAYLKYRTDAGRHLGAALKADPDFALAHVTRGYFNMLAYNKANVAGAAESLAEARKRASRTTAREAAHIEALDKWIQGDLDRMLAIWEHIAGEHPHDVLAFRLHHFNAFWLGRPETMQAEVEKVYPHWSDEYPGWGMLLSCRCFAHEEAGNYTLAESAGRQAIDVDPGDLWGAHAIAHVLEMQGRRGEGIAWLRKLEPNWEGGNNLKHHLYWHRGMYHLERREFDEVLSLYDKGFRDLNSPLVQAMPDMYIDVQNAASMLFRLERHGVNVGDRWIELADKAEARIGDCLSAFTLPHWMMALAATGRTAAANRMIEAMRSFGQGNGFGPRLVGHVALPVCEAVLAHKQSRHEEALKHLRPVVSEMYLLGGSHAQQDVLEQLFLDSALKADSAEDVRLMLERVAGRHPVSPDRRVGYAMAAARYGY</sequence>
<keyword evidence="6" id="KW-1185">Reference proteome</keyword>
<protein>
    <recommendedName>
        <fullName evidence="2">Tetratricopeptide repeat protein 38</fullName>
    </recommendedName>
</protein>
<keyword evidence="4" id="KW-0802">TPR repeat</keyword>
<accession>A0A1T4T089</accession>
<evidence type="ECO:0000256" key="1">
    <source>
        <dbReference type="ARBA" id="ARBA00005857"/>
    </source>
</evidence>
<dbReference type="OrthoDB" id="9815900at2"/>
<evidence type="ECO:0000256" key="2">
    <source>
        <dbReference type="ARBA" id="ARBA00019992"/>
    </source>
</evidence>
<dbReference type="STRING" id="225324.SAMN02745126_05410"/>
<dbReference type="CDD" id="cd05804">
    <property type="entry name" value="StaR_like"/>
    <property type="match status" value="1"/>
</dbReference>
<reference evidence="6" key="1">
    <citation type="submission" date="2017-02" db="EMBL/GenBank/DDBJ databases">
        <authorList>
            <person name="Varghese N."/>
            <person name="Submissions S."/>
        </authorList>
    </citation>
    <scope>NUCLEOTIDE SEQUENCE [LARGE SCALE GENOMIC DNA]</scope>
    <source>
        <strain evidence="6">ATCC 27094</strain>
    </source>
</reference>
<evidence type="ECO:0000256" key="4">
    <source>
        <dbReference type="ARBA" id="ARBA00022803"/>
    </source>
</evidence>
<dbReference type="Proteomes" id="UP000190092">
    <property type="component" value="Unassembled WGS sequence"/>
</dbReference>
<evidence type="ECO:0000313" key="6">
    <source>
        <dbReference type="Proteomes" id="UP000190092"/>
    </source>
</evidence>
<dbReference type="PANTHER" id="PTHR16263:SF4">
    <property type="entry name" value="TETRATRICOPEPTIDE REPEAT PROTEIN 38"/>
    <property type="match status" value="1"/>
</dbReference>
<gene>
    <name evidence="5" type="ORF">SAMN02745126_05410</name>
</gene>
<dbReference type="InterPro" id="IPR011990">
    <property type="entry name" value="TPR-like_helical_dom_sf"/>
</dbReference>
<dbReference type="RefSeq" id="WP_085937140.1">
    <property type="nucleotide sequence ID" value="NZ_FUWJ01000011.1"/>
</dbReference>
<organism evidence="5 6">
    <name type="scientific">Enhydrobacter aerosaccus</name>
    <dbReference type="NCBI Taxonomy" id="225324"/>
    <lineage>
        <taxon>Bacteria</taxon>
        <taxon>Pseudomonadati</taxon>
        <taxon>Pseudomonadota</taxon>
        <taxon>Alphaproteobacteria</taxon>
        <taxon>Hyphomicrobiales</taxon>
        <taxon>Enhydrobacter</taxon>
    </lineage>
</organism>
<evidence type="ECO:0000313" key="5">
    <source>
        <dbReference type="EMBL" id="SKA33812.1"/>
    </source>
</evidence>
<dbReference type="EMBL" id="FUWJ01000011">
    <property type="protein sequence ID" value="SKA33812.1"/>
    <property type="molecule type" value="Genomic_DNA"/>
</dbReference>